<organism evidence="10 11">
    <name type="scientific">Hamiltosporidium tvaerminnensis</name>
    <dbReference type="NCBI Taxonomy" id="1176355"/>
    <lineage>
        <taxon>Eukaryota</taxon>
        <taxon>Fungi</taxon>
        <taxon>Fungi incertae sedis</taxon>
        <taxon>Microsporidia</taxon>
        <taxon>Dubosqiidae</taxon>
        <taxon>Hamiltosporidium</taxon>
    </lineage>
</organism>
<dbReference type="AlphaFoldDB" id="A0A4Q9L039"/>
<dbReference type="CDD" id="cd18178">
    <property type="entry name" value="ATP-synt_Vo_c_ATP6F_rpt2"/>
    <property type="match status" value="1"/>
</dbReference>
<evidence type="ECO:0000256" key="8">
    <source>
        <dbReference type="SAM" id="Phobius"/>
    </source>
</evidence>
<evidence type="ECO:0000256" key="2">
    <source>
        <dbReference type="ARBA" id="ARBA00007296"/>
    </source>
</evidence>
<dbReference type="Proteomes" id="UP000292362">
    <property type="component" value="Unassembled WGS sequence"/>
</dbReference>
<dbReference type="SUPFAM" id="SSF81333">
    <property type="entry name" value="F1F0 ATP synthase subunit C"/>
    <property type="match status" value="1"/>
</dbReference>
<evidence type="ECO:0000256" key="4">
    <source>
        <dbReference type="ARBA" id="ARBA00022692"/>
    </source>
</evidence>
<comment type="caution">
    <text evidence="10">The sequence shown here is derived from an EMBL/GenBank/DDBJ whole genome shotgun (WGS) entry which is preliminary data.</text>
</comment>
<keyword evidence="5 8" id="KW-1133">Transmembrane helix</keyword>
<feature type="transmembrane region" description="Helical" evidence="8">
    <location>
        <begin position="35"/>
        <end position="54"/>
    </location>
</feature>
<name>A0A4Q9L039_9MICR</name>
<keyword evidence="6" id="KW-0406">Ion transport</keyword>
<dbReference type="Gene3D" id="1.20.120.610">
    <property type="entry name" value="lithium bound rotor ring of v- atpase"/>
    <property type="match status" value="1"/>
</dbReference>
<feature type="transmembrane region" description="Helical" evidence="8">
    <location>
        <begin position="157"/>
        <end position="182"/>
    </location>
</feature>
<evidence type="ECO:0000313" key="11">
    <source>
        <dbReference type="Proteomes" id="UP000292362"/>
    </source>
</evidence>
<accession>A0A4Q9L039</accession>
<evidence type="ECO:0000256" key="1">
    <source>
        <dbReference type="ARBA" id="ARBA00004141"/>
    </source>
</evidence>
<dbReference type="VEuPathDB" id="MicrosporidiaDB:CWI37_0933p0020"/>
<proteinExistence type="inferred from homology"/>
<reference evidence="10 11" key="1">
    <citation type="submission" date="2017-12" db="EMBL/GenBank/DDBJ databases">
        <authorList>
            <person name="Pombert J.-F."/>
            <person name="Haag K.L."/>
            <person name="Ebert D."/>
        </authorList>
    </citation>
    <scope>NUCLEOTIDE SEQUENCE [LARGE SCALE GENOMIC DNA]</scope>
    <source>
        <strain evidence="10">FI-OER-3-3</strain>
    </source>
</reference>
<evidence type="ECO:0000256" key="7">
    <source>
        <dbReference type="ARBA" id="ARBA00023136"/>
    </source>
</evidence>
<keyword evidence="3" id="KW-0813">Transport</keyword>
<feature type="transmembrane region" description="Helical" evidence="8">
    <location>
        <begin position="74"/>
        <end position="94"/>
    </location>
</feature>
<feature type="domain" description="V-ATPase proteolipid subunit C-like" evidence="9">
    <location>
        <begin position="123"/>
        <end position="182"/>
    </location>
</feature>
<evidence type="ECO:0000256" key="3">
    <source>
        <dbReference type="ARBA" id="ARBA00022448"/>
    </source>
</evidence>
<dbReference type="GO" id="GO:0015078">
    <property type="term" value="F:proton transmembrane transporter activity"/>
    <property type="evidence" value="ECO:0007669"/>
    <property type="project" value="InterPro"/>
</dbReference>
<comment type="similarity">
    <text evidence="2">Belongs to the V-ATPase proteolipid subunit family.</text>
</comment>
<keyword evidence="7 8" id="KW-0472">Membrane</keyword>
<comment type="subcellular location">
    <subcellularLocation>
        <location evidence="1">Membrane</location>
        <topology evidence="1">Multi-pass membrane protein</topology>
    </subcellularLocation>
</comment>
<dbReference type="EMBL" id="PITJ01000933">
    <property type="protein sequence ID" value="TBU00669.1"/>
    <property type="molecule type" value="Genomic_DNA"/>
</dbReference>
<keyword evidence="4 8" id="KW-0812">Transmembrane</keyword>
<evidence type="ECO:0000256" key="6">
    <source>
        <dbReference type="ARBA" id="ARBA00023065"/>
    </source>
</evidence>
<feature type="transmembrane region" description="Helical" evidence="8">
    <location>
        <begin position="114"/>
        <end position="136"/>
    </location>
</feature>
<dbReference type="InterPro" id="IPR035921">
    <property type="entry name" value="F/V-ATP_Csub_sf"/>
</dbReference>
<evidence type="ECO:0000259" key="9">
    <source>
        <dbReference type="Pfam" id="PF00137"/>
    </source>
</evidence>
<feature type="domain" description="V-ATPase proteolipid subunit C-like" evidence="9">
    <location>
        <begin position="40"/>
        <end position="94"/>
    </location>
</feature>
<dbReference type="InterPro" id="IPR002379">
    <property type="entry name" value="ATPase_proteolipid_c-like_dom"/>
</dbReference>
<evidence type="ECO:0000256" key="5">
    <source>
        <dbReference type="ARBA" id="ARBA00022989"/>
    </source>
</evidence>
<evidence type="ECO:0000313" key="10">
    <source>
        <dbReference type="EMBL" id="TBU00669.1"/>
    </source>
</evidence>
<dbReference type="Pfam" id="PF00137">
    <property type="entry name" value="ATP-synt_C"/>
    <property type="match status" value="2"/>
</dbReference>
<sequence length="191" mass="20234">MKKVGTTIFLLIVSLLIYKYKNIHSIKGVIEDITPFLGYLGVIICFSLNALGTAKGMRSIGKSVSGASILMPRVGAKSIIGTVICEANFIFSLIQTKSLMDILNKCKSVSDEKVTSIVHHIILCAGAIVGISGYASSIATGMNCAAICIMDAKDPTLFANLVAIELISGGIGVLGFVLGFIMKEKAVDFLR</sequence>
<protein>
    <recommendedName>
        <fullName evidence="9">V-ATPase proteolipid subunit C-like domain-containing protein</fullName>
    </recommendedName>
</protein>
<dbReference type="GO" id="GO:0033177">
    <property type="term" value="C:proton-transporting two-sector ATPase complex, proton-transporting domain"/>
    <property type="evidence" value="ECO:0007669"/>
    <property type="project" value="InterPro"/>
</dbReference>
<dbReference type="PANTHER" id="PTHR10263">
    <property type="entry name" value="V-TYPE PROTON ATPASE PROTEOLIPID SUBUNIT"/>
    <property type="match status" value="1"/>
</dbReference>
<gene>
    <name evidence="10" type="ORF">CWI37_0933p0020</name>
</gene>